<feature type="signal peptide" evidence="1">
    <location>
        <begin position="1"/>
        <end position="28"/>
    </location>
</feature>
<dbReference type="InterPro" id="IPR031965">
    <property type="entry name" value="CBM26"/>
</dbReference>
<feature type="chain" id="PRO_5039525279" evidence="1">
    <location>
        <begin position="29"/>
        <end position="236"/>
    </location>
</feature>
<comment type="caution">
    <text evidence="3">The sequence shown here is derived from an EMBL/GenBank/DDBJ whole genome shotgun (WGS) entry which is preliminary data.</text>
</comment>
<dbReference type="AlphaFoldDB" id="A0A9D1CTR2"/>
<evidence type="ECO:0000256" key="1">
    <source>
        <dbReference type="SAM" id="SignalP"/>
    </source>
</evidence>
<dbReference type="Gene3D" id="2.60.40.10">
    <property type="entry name" value="Immunoglobulins"/>
    <property type="match status" value="2"/>
</dbReference>
<dbReference type="InterPro" id="IPR013783">
    <property type="entry name" value="Ig-like_fold"/>
</dbReference>
<proteinExistence type="predicted"/>
<dbReference type="Proteomes" id="UP000886787">
    <property type="component" value="Unassembled WGS sequence"/>
</dbReference>
<sequence>MKSLKTRIKIAVAMCMAVLLCLSATGMAAATSEPPAEKSYYFDNYYTNWDTVYCYAWVGGEQNAAWPGEPMTQESGSALWKTTLEEDAYEWIIFNNGQNVQTLDLMILDDYDTFSGSHMSSGKVNGYWRNANEYITYAFLPYDYWDNADCYASYWNNSIQQNWPGIKMNKSDNYYFITLPPEAQNIIFNNGGNGKQTTTLQTSSFTSNSIALTGSTIGQDPYGNTLYEITFLPPLP</sequence>
<keyword evidence="1" id="KW-0732">Signal</keyword>
<reference evidence="3" key="2">
    <citation type="journal article" date="2021" name="PeerJ">
        <title>Extensive microbial diversity within the chicken gut microbiome revealed by metagenomics and culture.</title>
        <authorList>
            <person name="Gilroy R."/>
            <person name="Ravi A."/>
            <person name="Getino M."/>
            <person name="Pursley I."/>
            <person name="Horton D.L."/>
            <person name="Alikhan N.F."/>
            <person name="Baker D."/>
            <person name="Gharbi K."/>
            <person name="Hall N."/>
            <person name="Watson M."/>
            <person name="Adriaenssens E.M."/>
            <person name="Foster-Nyarko E."/>
            <person name="Jarju S."/>
            <person name="Secka A."/>
            <person name="Antonio M."/>
            <person name="Oren A."/>
            <person name="Chaudhuri R.R."/>
            <person name="La Ragione R."/>
            <person name="Hildebrand F."/>
            <person name="Pallen M.J."/>
        </authorList>
    </citation>
    <scope>NUCLEOTIDE SEQUENCE</scope>
    <source>
        <strain evidence="3">ChiSjej1B19-3389</strain>
    </source>
</reference>
<protein>
    <submittedName>
        <fullName evidence="3">Starch-binding protein</fullName>
    </submittedName>
</protein>
<evidence type="ECO:0000313" key="3">
    <source>
        <dbReference type="EMBL" id="HIQ79956.1"/>
    </source>
</evidence>
<feature type="domain" description="Starch-binding module 26" evidence="2">
    <location>
        <begin position="41"/>
        <end position="105"/>
    </location>
</feature>
<organism evidence="3 4">
    <name type="scientific">Candidatus Scatavimonas merdigallinarum</name>
    <dbReference type="NCBI Taxonomy" id="2840914"/>
    <lineage>
        <taxon>Bacteria</taxon>
        <taxon>Bacillati</taxon>
        <taxon>Bacillota</taxon>
        <taxon>Clostridia</taxon>
        <taxon>Eubacteriales</taxon>
        <taxon>Oscillospiraceae</taxon>
        <taxon>Oscillospiraceae incertae sedis</taxon>
        <taxon>Candidatus Scatavimonas</taxon>
    </lineage>
</organism>
<evidence type="ECO:0000313" key="4">
    <source>
        <dbReference type="Proteomes" id="UP000886787"/>
    </source>
</evidence>
<reference evidence="3" key="1">
    <citation type="submission" date="2020-10" db="EMBL/GenBank/DDBJ databases">
        <authorList>
            <person name="Gilroy R."/>
        </authorList>
    </citation>
    <scope>NUCLEOTIDE SEQUENCE</scope>
    <source>
        <strain evidence="3">ChiSjej1B19-3389</strain>
    </source>
</reference>
<name>A0A9D1CTR2_9FIRM</name>
<gene>
    <name evidence="3" type="ORF">IAD32_01565</name>
</gene>
<feature type="domain" description="Starch-binding module 26" evidence="2">
    <location>
        <begin position="145"/>
        <end position="201"/>
    </location>
</feature>
<evidence type="ECO:0000259" key="2">
    <source>
        <dbReference type="Pfam" id="PF16738"/>
    </source>
</evidence>
<dbReference type="EMBL" id="DVFW01000012">
    <property type="protein sequence ID" value="HIQ79956.1"/>
    <property type="molecule type" value="Genomic_DNA"/>
</dbReference>
<dbReference type="Pfam" id="PF16738">
    <property type="entry name" value="CBM26"/>
    <property type="match status" value="2"/>
</dbReference>
<accession>A0A9D1CTR2</accession>